<reference evidence="2 3" key="1">
    <citation type="journal article" date="2020" name="ISME J.">
        <title>Uncovering the hidden diversity of litter-decomposition mechanisms in mushroom-forming fungi.</title>
        <authorList>
            <person name="Floudas D."/>
            <person name="Bentzer J."/>
            <person name="Ahren D."/>
            <person name="Johansson T."/>
            <person name="Persson P."/>
            <person name="Tunlid A."/>
        </authorList>
    </citation>
    <scope>NUCLEOTIDE SEQUENCE [LARGE SCALE GENOMIC DNA]</scope>
    <source>
        <strain evidence="2 3">CBS 291.85</strain>
    </source>
</reference>
<sequence length="106" mass="11670">MPIINRGSSLRPNGFDPLKHKTHKSTATIELLKKLTLEERLKANLEIEKRNGLKRQAKLKKVRGEDADDMSDTASLIGLSTGTPADYPDPDPRVYLTSKLKSVSGG</sequence>
<evidence type="ECO:0000313" key="3">
    <source>
        <dbReference type="Proteomes" id="UP000559256"/>
    </source>
</evidence>
<evidence type="ECO:0000313" key="2">
    <source>
        <dbReference type="EMBL" id="KAF5313810.1"/>
    </source>
</evidence>
<dbReference type="EMBL" id="JAACJM010000517">
    <property type="protein sequence ID" value="KAF5313810.1"/>
    <property type="molecule type" value="Genomic_DNA"/>
</dbReference>
<keyword evidence="3" id="KW-1185">Reference proteome</keyword>
<feature type="region of interest" description="Disordered" evidence="1">
    <location>
        <begin position="1"/>
        <end position="23"/>
    </location>
</feature>
<proteinExistence type="predicted"/>
<comment type="caution">
    <text evidence="2">The sequence shown here is derived from an EMBL/GenBank/DDBJ whole genome shotgun (WGS) entry which is preliminary data.</text>
</comment>
<feature type="compositionally biased region" description="Polar residues" evidence="1">
    <location>
        <begin position="72"/>
        <end position="83"/>
    </location>
</feature>
<feature type="compositionally biased region" description="Polar residues" evidence="1">
    <location>
        <begin position="1"/>
        <end position="11"/>
    </location>
</feature>
<gene>
    <name evidence="2" type="ORF">D9758_018713</name>
</gene>
<organism evidence="2 3">
    <name type="scientific">Tetrapyrgos nigripes</name>
    <dbReference type="NCBI Taxonomy" id="182062"/>
    <lineage>
        <taxon>Eukaryota</taxon>
        <taxon>Fungi</taxon>
        <taxon>Dikarya</taxon>
        <taxon>Basidiomycota</taxon>
        <taxon>Agaricomycotina</taxon>
        <taxon>Agaricomycetes</taxon>
        <taxon>Agaricomycetidae</taxon>
        <taxon>Agaricales</taxon>
        <taxon>Marasmiineae</taxon>
        <taxon>Marasmiaceae</taxon>
        <taxon>Tetrapyrgos</taxon>
    </lineage>
</organism>
<dbReference type="Proteomes" id="UP000559256">
    <property type="component" value="Unassembled WGS sequence"/>
</dbReference>
<dbReference type="AlphaFoldDB" id="A0A8H5EV78"/>
<evidence type="ECO:0000256" key="1">
    <source>
        <dbReference type="SAM" id="MobiDB-lite"/>
    </source>
</evidence>
<name>A0A8H5EV78_9AGAR</name>
<feature type="region of interest" description="Disordered" evidence="1">
    <location>
        <begin position="57"/>
        <end position="106"/>
    </location>
</feature>
<accession>A0A8H5EV78</accession>
<protein>
    <submittedName>
        <fullName evidence="2">Uncharacterized protein</fullName>
    </submittedName>
</protein>